<protein>
    <submittedName>
        <fullName evidence="1">Uncharacterized protein</fullName>
    </submittedName>
</protein>
<comment type="caution">
    <text evidence="1">The sequence shown here is derived from an EMBL/GenBank/DDBJ whole genome shotgun (WGS) entry which is preliminary data.</text>
</comment>
<dbReference type="EMBL" id="MHMV01000056">
    <property type="protein sequence ID" value="OGZ33044.1"/>
    <property type="molecule type" value="Genomic_DNA"/>
</dbReference>
<accession>A0A1G2F4Q6</accession>
<sequence length="61" mass="6919">MSEKPSDKAIFDALTSDGHDPDWATEILYRADPKDVERIRQAFREGGTESEVASRLGIWPR</sequence>
<evidence type="ECO:0000313" key="2">
    <source>
        <dbReference type="Proteomes" id="UP000177725"/>
    </source>
</evidence>
<dbReference type="Proteomes" id="UP000177725">
    <property type="component" value="Unassembled WGS sequence"/>
</dbReference>
<gene>
    <name evidence="1" type="ORF">A2174_01830</name>
</gene>
<name>A0A1G2F4Q6_9BACT</name>
<organism evidence="1 2">
    <name type="scientific">Candidatus Portnoybacteria bacterium RBG_13_41_18</name>
    <dbReference type="NCBI Taxonomy" id="1801991"/>
    <lineage>
        <taxon>Bacteria</taxon>
        <taxon>Candidatus Portnoyibacteriota</taxon>
    </lineage>
</organism>
<dbReference type="AlphaFoldDB" id="A0A1G2F4Q6"/>
<evidence type="ECO:0000313" key="1">
    <source>
        <dbReference type="EMBL" id="OGZ33044.1"/>
    </source>
</evidence>
<proteinExistence type="predicted"/>
<reference evidence="1 2" key="1">
    <citation type="journal article" date="2016" name="Nat. Commun.">
        <title>Thousands of microbial genomes shed light on interconnected biogeochemical processes in an aquifer system.</title>
        <authorList>
            <person name="Anantharaman K."/>
            <person name="Brown C.T."/>
            <person name="Hug L.A."/>
            <person name="Sharon I."/>
            <person name="Castelle C.J."/>
            <person name="Probst A.J."/>
            <person name="Thomas B.C."/>
            <person name="Singh A."/>
            <person name="Wilkins M.J."/>
            <person name="Karaoz U."/>
            <person name="Brodie E.L."/>
            <person name="Williams K.H."/>
            <person name="Hubbard S.S."/>
            <person name="Banfield J.F."/>
        </authorList>
    </citation>
    <scope>NUCLEOTIDE SEQUENCE [LARGE SCALE GENOMIC DNA]</scope>
</reference>